<proteinExistence type="predicted"/>
<dbReference type="EMBL" id="JAUOZU010000001">
    <property type="protein sequence ID" value="MDO6962415.1"/>
    <property type="molecule type" value="Genomic_DNA"/>
</dbReference>
<organism evidence="1 2">
    <name type="scientific">Rhizobium alvei</name>
    <dbReference type="NCBI Taxonomy" id="1132659"/>
    <lineage>
        <taxon>Bacteria</taxon>
        <taxon>Pseudomonadati</taxon>
        <taxon>Pseudomonadota</taxon>
        <taxon>Alphaproteobacteria</taxon>
        <taxon>Hyphomicrobiales</taxon>
        <taxon>Rhizobiaceae</taxon>
        <taxon>Rhizobium/Agrobacterium group</taxon>
        <taxon>Rhizobium</taxon>
    </lineage>
</organism>
<reference evidence="1" key="2">
    <citation type="submission" date="2023-07" db="EMBL/GenBank/DDBJ databases">
        <authorList>
            <person name="Shen H."/>
        </authorList>
    </citation>
    <scope>NUCLEOTIDE SEQUENCE</scope>
    <source>
        <strain evidence="1">TNR-22</strain>
    </source>
</reference>
<dbReference type="Proteomes" id="UP001174932">
    <property type="component" value="Unassembled WGS sequence"/>
</dbReference>
<reference evidence="1" key="1">
    <citation type="journal article" date="2015" name="Int. J. Syst. Evol. Microbiol.">
        <title>Rhizobium alvei sp. nov., isolated from a freshwater river.</title>
        <authorList>
            <person name="Sheu S.Y."/>
            <person name="Huang H.W."/>
            <person name="Young C.C."/>
            <person name="Chen W.M."/>
        </authorList>
    </citation>
    <scope>NUCLEOTIDE SEQUENCE</scope>
    <source>
        <strain evidence="1">TNR-22</strain>
    </source>
</reference>
<evidence type="ECO:0000313" key="2">
    <source>
        <dbReference type="Proteomes" id="UP001174932"/>
    </source>
</evidence>
<accession>A0ABT8YFD4</accession>
<name>A0ABT8YFD4_9HYPH</name>
<gene>
    <name evidence="1" type="ORF">Q4481_00520</name>
</gene>
<keyword evidence="2" id="KW-1185">Reference proteome</keyword>
<evidence type="ECO:0000313" key="1">
    <source>
        <dbReference type="EMBL" id="MDO6962415.1"/>
    </source>
</evidence>
<dbReference type="RefSeq" id="WP_304374227.1">
    <property type="nucleotide sequence ID" value="NZ_JAUOZU010000001.1"/>
</dbReference>
<sequence>MLPLYEMMMKAQNGNAVGEMAKQFGLAQEQAIQAMSALMPAFSSALKRTAANPYDFTQLMTSAASGNYMKYFEDMSKAFTPQGVADGNSMLKAIFGSDEVARAVAAQAAQVSGIGKDIYRQMMPAIANAMLGGILKQIAEQFQAAGEAVAAGRTPELATKWMQAAGLMEKPKEPSFENPFLKSFQAFMGAGLQQPMASGMASASNPFLQMFETMMKASSPAPAPAPKVEPKAEAKVEDPTAFFGQLFETGIEVQKSYQKSLDQIFDGYLASLKAMDKPKN</sequence>
<comment type="caution">
    <text evidence="1">The sequence shown here is derived from an EMBL/GenBank/DDBJ whole genome shotgun (WGS) entry which is preliminary data.</text>
</comment>
<dbReference type="InterPro" id="IPR009282">
    <property type="entry name" value="DUF937"/>
</dbReference>
<protein>
    <submittedName>
        <fullName evidence="1">DUF937 domain-containing protein</fullName>
    </submittedName>
</protein>
<dbReference type="Pfam" id="PF06078">
    <property type="entry name" value="DUF937"/>
    <property type="match status" value="1"/>
</dbReference>